<proteinExistence type="predicted"/>
<dbReference type="EMBL" id="BPVZ01000270">
    <property type="protein sequence ID" value="GKV48788.1"/>
    <property type="molecule type" value="Genomic_DNA"/>
</dbReference>
<evidence type="ECO:0000313" key="3">
    <source>
        <dbReference type="Proteomes" id="UP001054252"/>
    </source>
</evidence>
<evidence type="ECO:0000313" key="2">
    <source>
        <dbReference type="EMBL" id="GKV48788.1"/>
    </source>
</evidence>
<comment type="caution">
    <text evidence="2">The sequence shown here is derived from an EMBL/GenBank/DDBJ whole genome shotgun (WGS) entry which is preliminary data.</text>
</comment>
<accession>A0AAV5MFR8</accession>
<dbReference type="InterPro" id="IPR038947">
    <property type="entry name" value="At3g27210-like"/>
</dbReference>
<dbReference type="PANTHER" id="PTHR34280:SF15">
    <property type="entry name" value="TRANSCRIPTION FACTOR"/>
    <property type="match status" value="1"/>
</dbReference>
<name>A0AAV5MFR8_9ROSI</name>
<reference evidence="2 3" key="1">
    <citation type="journal article" date="2021" name="Commun. Biol.">
        <title>The genome of Shorea leprosula (Dipterocarpaceae) highlights the ecological relevance of drought in aseasonal tropical rainforests.</title>
        <authorList>
            <person name="Ng K.K.S."/>
            <person name="Kobayashi M.J."/>
            <person name="Fawcett J.A."/>
            <person name="Hatakeyama M."/>
            <person name="Paape T."/>
            <person name="Ng C.H."/>
            <person name="Ang C.C."/>
            <person name="Tnah L.H."/>
            <person name="Lee C.T."/>
            <person name="Nishiyama T."/>
            <person name="Sese J."/>
            <person name="O'Brien M.J."/>
            <person name="Copetti D."/>
            <person name="Mohd Noor M.I."/>
            <person name="Ong R.C."/>
            <person name="Putra M."/>
            <person name="Sireger I.Z."/>
            <person name="Indrioko S."/>
            <person name="Kosugi Y."/>
            <person name="Izuno A."/>
            <person name="Isagi Y."/>
            <person name="Lee S.L."/>
            <person name="Shimizu K.K."/>
        </authorList>
    </citation>
    <scope>NUCLEOTIDE SEQUENCE [LARGE SCALE GENOMIC DNA]</scope>
    <source>
        <strain evidence="2">214</strain>
    </source>
</reference>
<feature type="compositionally biased region" description="Polar residues" evidence="1">
    <location>
        <begin position="84"/>
        <end position="93"/>
    </location>
</feature>
<evidence type="ECO:0000256" key="1">
    <source>
        <dbReference type="SAM" id="MobiDB-lite"/>
    </source>
</evidence>
<organism evidence="2 3">
    <name type="scientific">Rubroshorea leprosula</name>
    <dbReference type="NCBI Taxonomy" id="152421"/>
    <lineage>
        <taxon>Eukaryota</taxon>
        <taxon>Viridiplantae</taxon>
        <taxon>Streptophyta</taxon>
        <taxon>Embryophyta</taxon>
        <taxon>Tracheophyta</taxon>
        <taxon>Spermatophyta</taxon>
        <taxon>Magnoliopsida</taxon>
        <taxon>eudicotyledons</taxon>
        <taxon>Gunneridae</taxon>
        <taxon>Pentapetalae</taxon>
        <taxon>rosids</taxon>
        <taxon>malvids</taxon>
        <taxon>Malvales</taxon>
        <taxon>Dipterocarpaceae</taxon>
        <taxon>Rubroshorea</taxon>
    </lineage>
</organism>
<dbReference type="AlphaFoldDB" id="A0AAV5MFR8"/>
<gene>
    <name evidence="2" type="ORF">SLEP1_g55579</name>
</gene>
<dbReference type="PANTHER" id="PTHR34280">
    <property type="entry name" value="OS01G0920100 PROTEIN"/>
    <property type="match status" value="1"/>
</dbReference>
<feature type="region of interest" description="Disordered" evidence="1">
    <location>
        <begin position="82"/>
        <end position="118"/>
    </location>
</feature>
<protein>
    <submittedName>
        <fullName evidence="2">Uncharacterized protein</fullName>
    </submittedName>
</protein>
<feature type="compositionally biased region" description="Polar residues" evidence="1">
    <location>
        <begin position="274"/>
        <end position="292"/>
    </location>
</feature>
<sequence length="319" mass="34976">MSRRGDMGNCALVHSSTDPGMTLGVQIESPNLEMMVEVEKPVAELGLENQRGEDSFRELGKADFFFDSQLCLDSDCEGFFSVNGDPTPSQDNTPMRPKRSIENSVPDKAPGVDDEPSPNDMKKQLIELFCESFNSIASVNVDQNLALLIVCSSKLASIRRKPKSRIICSVVKSISILIHMLAEILIVKITSGSMGIFHIDPTPSQDNTPMRPERFIENSVHDKVRGVDDEPSPNDMKKQLIELFCEGFNSTASMNVDQNLGQPEDKLANLAQPERSTMKSLAASIPNSTPSGEITPYRGSIPKNEKSNQSTQCCLPGLV</sequence>
<dbReference type="Proteomes" id="UP001054252">
    <property type="component" value="Unassembled WGS sequence"/>
</dbReference>
<keyword evidence="3" id="KW-1185">Reference proteome</keyword>
<feature type="region of interest" description="Disordered" evidence="1">
    <location>
        <begin position="274"/>
        <end position="319"/>
    </location>
</feature>